<dbReference type="AlphaFoldDB" id="A0AAV6LDL5"/>
<organism evidence="1 2">
    <name type="scientific">Rhododendron griersonianum</name>
    <dbReference type="NCBI Taxonomy" id="479676"/>
    <lineage>
        <taxon>Eukaryota</taxon>
        <taxon>Viridiplantae</taxon>
        <taxon>Streptophyta</taxon>
        <taxon>Embryophyta</taxon>
        <taxon>Tracheophyta</taxon>
        <taxon>Spermatophyta</taxon>
        <taxon>Magnoliopsida</taxon>
        <taxon>eudicotyledons</taxon>
        <taxon>Gunneridae</taxon>
        <taxon>Pentapetalae</taxon>
        <taxon>asterids</taxon>
        <taxon>Ericales</taxon>
        <taxon>Ericaceae</taxon>
        <taxon>Ericoideae</taxon>
        <taxon>Rhodoreae</taxon>
        <taxon>Rhododendron</taxon>
    </lineage>
</organism>
<proteinExistence type="predicted"/>
<dbReference type="Proteomes" id="UP000823749">
    <property type="component" value="Chromosome 2"/>
</dbReference>
<keyword evidence="2" id="KW-1185">Reference proteome</keyword>
<comment type="caution">
    <text evidence="1">The sequence shown here is derived from an EMBL/GenBank/DDBJ whole genome shotgun (WGS) entry which is preliminary data.</text>
</comment>
<protein>
    <submittedName>
        <fullName evidence="1">Uncharacterized protein</fullName>
    </submittedName>
</protein>
<sequence length="70" mass="8008">MGTRTKLINATRRVIEIREFLVVYPTEHPGNIYSSVIRLRAGANTRVDGRRYLNTDGQVSISSKQSLHFF</sequence>
<evidence type="ECO:0000313" key="1">
    <source>
        <dbReference type="EMBL" id="KAG5562729.1"/>
    </source>
</evidence>
<gene>
    <name evidence="1" type="ORF">RHGRI_005453</name>
</gene>
<reference evidence="1" key="1">
    <citation type="submission" date="2020-08" db="EMBL/GenBank/DDBJ databases">
        <title>Plant Genome Project.</title>
        <authorList>
            <person name="Zhang R.-G."/>
        </authorList>
    </citation>
    <scope>NUCLEOTIDE SEQUENCE</scope>
    <source>
        <strain evidence="1">WSP0</strain>
        <tissue evidence="1">Leaf</tissue>
    </source>
</reference>
<dbReference type="EMBL" id="JACTNZ010000002">
    <property type="protein sequence ID" value="KAG5562729.1"/>
    <property type="molecule type" value="Genomic_DNA"/>
</dbReference>
<accession>A0AAV6LDL5</accession>
<evidence type="ECO:0000313" key="2">
    <source>
        <dbReference type="Proteomes" id="UP000823749"/>
    </source>
</evidence>
<name>A0AAV6LDL5_9ERIC</name>